<comment type="subunit">
    <text evidence="2">Homodimer.</text>
</comment>
<dbReference type="Pfam" id="PF08212">
    <property type="entry name" value="Lipocalin_2"/>
    <property type="match status" value="1"/>
</dbReference>
<protein>
    <recommendedName>
        <fullName evidence="2">Outer membrane lipoprotein Blc</fullName>
    </recommendedName>
</protein>
<evidence type="ECO:0000313" key="4">
    <source>
        <dbReference type="EMBL" id="GAA4020328.1"/>
    </source>
</evidence>
<keyword evidence="2" id="KW-0998">Cell outer membrane</keyword>
<evidence type="ECO:0000313" key="5">
    <source>
        <dbReference type="Proteomes" id="UP001501353"/>
    </source>
</evidence>
<organism evidence="4 5">
    <name type="scientific">Actimicrobium antarcticum</name>
    <dbReference type="NCBI Taxonomy" id="1051899"/>
    <lineage>
        <taxon>Bacteria</taxon>
        <taxon>Pseudomonadati</taxon>
        <taxon>Pseudomonadota</taxon>
        <taxon>Betaproteobacteria</taxon>
        <taxon>Burkholderiales</taxon>
        <taxon>Oxalobacteraceae</taxon>
        <taxon>Actimicrobium</taxon>
    </lineage>
</organism>
<gene>
    <name evidence="4" type="ORF">GCM10022212_16000</name>
</gene>
<comment type="subcellular location">
    <subcellularLocation>
        <location evidence="2">Cell outer membrane</location>
    </subcellularLocation>
</comment>
<keyword evidence="5" id="KW-1185">Reference proteome</keyword>
<dbReference type="InterPro" id="IPR047202">
    <property type="entry name" value="Lipocalin_Blc-like_dom"/>
</dbReference>
<keyword evidence="2" id="KW-0446">Lipid-binding</keyword>
<dbReference type="InterPro" id="IPR022271">
    <property type="entry name" value="Lipocalin_ApoD"/>
</dbReference>
<dbReference type="Proteomes" id="UP001501353">
    <property type="component" value="Unassembled WGS sequence"/>
</dbReference>
<evidence type="ECO:0000256" key="1">
    <source>
        <dbReference type="ARBA" id="ARBA00006889"/>
    </source>
</evidence>
<comment type="caution">
    <text evidence="4">The sequence shown here is derived from an EMBL/GenBank/DDBJ whole genome shotgun (WGS) entry which is preliminary data.</text>
</comment>
<comment type="function">
    <text evidence="2">Involved in the storage or transport of lipids necessary for membrane maintenance under stressful conditions. Displays a binding preference for lysophospholipids.</text>
</comment>
<feature type="domain" description="Lipocalin/cytosolic fatty-acid binding" evidence="3">
    <location>
        <begin position="35"/>
        <end position="181"/>
    </location>
</feature>
<dbReference type="RefSeq" id="WP_344762759.1">
    <property type="nucleotide sequence ID" value="NZ_BAAAZE010000008.1"/>
</dbReference>
<reference evidence="5" key="1">
    <citation type="journal article" date="2019" name="Int. J. Syst. Evol. Microbiol.">
        <title>The Global Catalogue of Microorganisms (GCM) 10K type strain sequencing project: providing services to taxonomists for standard genome sequencing and annotation.</title>
        <authorList>
            <consortium name="The Broad Institute Genomics Platform"/>
            <consortium name="The Broad Institute Genome Sequencing Center for Infectious Disease"/>
            <person name="Wu L."/>
            <person name="Ma J."/>
        </authorList>
    </citation>
    <scope>NUCLEOTIDE SEQUENCE [LARGE SCALE GENOMIC DNA]</scope>
    <source>
        <strain evidence="5">JCM 16673</strain>
    </source>
</reference>
<dbReference type="InterPro" id="IPR002446">
    <property type="entry name" value="Lipocalin_bac"/>
</dbReference>
<accession>A0ABP7T352</accession>
<dbReference type="PANTHER" id="PTHR10612">
    <property type="entry name" value="APOLIPOPROTEIN D"/>
    <property type="match status" value="1"/>
</dbReference>
<dbReference type="CDD" id="cd19438">
    <property type="entry name" value="lipocalin_Blc-like"/>
    <property type="match status" value="1"/>
</dbReference>
<comment type="similarity">
    <text evidence="1 2">Belongs to the calycin superfamily. Lipocalin family.</text>
</comment>
<dbReference type="PRINTS" id="PR01171">
    <property type="entry name" value="BCTLIPOCALIN"/>
</dbReference>
<keyword evidence="2" id="KW-0732">Signal</keyword>
<dbReference type="PANTHER" id="PTHR10612:SF34">
    <property type="entry name" value="APOLIPOPROTEIN D"/>
    <property type="match status" value="1"/>
</dbReference>
<evidence type="ECO:0000259" key="3">
    <source>
        <dbReference type="Pfam" id="PF08212"/>
    </source>
</evidence>
<evidence type="ECO:0000256" key="2">
    <source>
        <dbReference type="PIRNR" id="PIRNR036893"/>
    </source>
</evidence>
<feature type="signal peptide" evidence="2">
    <location>
        <begin position="1"/>
        <end position="26"/>
    </location>
</feature>
<proteinExistence type="inferred from homology"/>
<name>A0ABP7T352_9BURK</name>
<dbReference type="Gene3D" id="2.40.128.20">
    <property type="match status" value="1"/>
</dbReference>
<dbReference type="PIRSF" id="PIRSF036893">
    <property type="entry name" value="Lipocalin_ApoD"/>
    <property type="match status" value="1"/>
</dbReference>
<dbReference type="SUPFAM" id="SSF50814">
    <property type="entry name" value="Lipocalins"/>
    <property type="match status" value="1"/>
</dbReference>
<sequence>MSHFYRTMVSGLAPLLLMVQLGSAGAQTVTPVTELDLNRYAGKWVEIARLPNKFQKDCVSNVTANYVKRSDGEIDVINRCKKANGAVEEAVGRARIPNLQMTSKLKVRFAPQWLSWLPMVWADYWVVDLSTDYSLAAVGGPTHEYLWILARSPEVAEPSYQALLQRLTAQGFDTAKLVRTLQDSSK</sequence>
<dbReference type="EMBL" id="BAAAZE010000008">
    <property type="protein sequence ID" value="GAA4020328.1"/>
    <property type="molecule type" value="Genomic_DNA"/>
</dbReference>
<feature type="chain" id="PRO_5045017668" description="Outer membrane lipoprotein Blc" evidence="2">
    <location>
        <begin position="27"/>
        <end position="186"/>
    </location>
</feature>
<dbReference type="InterPro" id="IPR012674">
    <property type="entry name" value="Calycin"/>
</dbReference>
<dbReference type="InterPro" id="IPR000566">
    <property type="entry name" value="Lipocln_cytosolic_FA-bd_dom"/>
</dbReference>
<keyword evidence="2" id="KW-0449">Lipoprotein</keyword>
<keyword evidence="2" id="KW-0472">Membrane</keyword>